<proteinExistence type="predicted"/>
<dbReference type="RefSeq" id="WP_188641053.1">
    <property type="nucleotide sequence ID" value="NZ_BMID01000001.1"/>
</dbReference>
<evidence type="ECO:0000256" key="2">
    <source>
        <dbReference type="SAM" id="SignalP"/>
    </source>
</evidence>
<feature type="chain" id="PRO_5047123720" description="DUF547 domain-containing protein" evidence="2">
    <location>
        <begin position="26"/>
        <end position="393"/>
    </location>
</feature>
<evidence type="ECO:0000259" key="3">
    <source>
        <dbReference type="Pfam" id="PF04784"/>
    </source>
</evidence>
<feature type="domain" description="DUF547" evidence="3">
    <location>
        <begin position="132"/>
        <end position="242"/>
    </location>
</feature>
<dbReference type="InterPro" id="IPR006869">
    <property type="entry name" value="DUF547"/>
</dbReference>
<evidence type="ECO:0000313" key="5">
    <source>
        <dbReference type="Proteomes" id="UP000603317"/>
    </source>
</evidence>
<feature type="signal peptide" evidence="2">
    <location>
        <begin position="1"/>
        <end position="25"/>
    </location>
</feature>
<accession>A0ABQ1F420</accession>
<dbReference type="Proteomes" id="UP000603317">
    <property type="component" value="Unassembled WGS sequence"/>
</dbReference>
<evidence type="ECO:0000313" key="4">
    <source>
        <dbReference type="EMBL" id="GFZ98539.1"/>
    </source>
</evidence>
<dbReference type="Pfam" id="PF04784">
    <property type="entry name" value="DUF547"/>
    <property type="match status" value="1"/>
</dbReference>
<reference evidence="5" key="1">
    <citation type="journal article" date="2019" name="Int. J. Syst. Evol. Microbiol.">
        <title>The Global Catalogue of Microorganisms (GCM) 10K type strain sequencing project: providing services to taxonomists for standard genome sequencing and annotation.</title>
        <authorList>
            <consortium name="The Broad Institute Genomics Platform"/>
            <consortium name="The Broad Institute Genome Sequencing Center for Infectious Disease"/>
            <person name="Wu L."/>
            <person name="Ma J."/>
        </authorList>
    </citation>
    <scope>NUCLEOTIDE SEQUENCE [LARGE SCALE GENOMIC DNA]</scope>
    <source>
        <strain evidence="5">CGMCC 1.15297</strain>
    </source>
</reference>
<comment type="caution">
    <text evidence="4">The sequence shown here is derived from an EMBL/GenBank/DDBJ whole genome shotgun (WGS) entry which is preliminary data.</text>
</comment>
<sequence>MRLSTVLIGSLALSGLIALPGPAIAQQARPQASAPATPDRFAPRASGDDTRLDWRAWDGALSWFVLNMGPSLRELPPRREPAMGTRFVFGHDSRYRLEGNRIAFQFLEDKQRATLTEYRADLERIGTEIDIASLPRNEQLAFWTNLHNVAVIEQLALAYPVMSPDKVSIDGVPLDQAKFITVAGVALSPQDIRTRIVFPHWDDPRVIYGFFRGAIGGPSISRRAYTGRDIARQLAGNASEFVNALRGVDRNGNTLRVSRIYAEARPFYFPEWERDLRAHLANYAEGEVARLVAAGGPVEASIYETDIADLSKGEREPAYSQTDECATDPTTRNVGFPDRTNGGQCPVRIDIPIAIQRFEVERREKIARLVERGLIGTVVIRELRDEEPGTEVE</sequence>
<keyword evidence="5" id="KW-1185">Reference proteome</keyword>
<protein>
    <recommendedName>
        <fullName evidence="3">DUF547 domain-containing protein</fullName>
    </recommendedName>
</protein>
<feature type="compositionally biased region" description="Low complexity" evidence="1">
    <location>
        <begin position="28"/>
        <end position="38"/>
    </location>
</feature>
<keyword evidence="2" id="KW-0732">Signal</keyword>
<feature type="region of interest" description="Disordered" evidence="1">
    <location>
        <begin position="28"/>
        <end position="47"/>
    </location>
</feature>
<evidence type="ECO:0000256" key="1">
    <source>
        <dbReference type="SAM" id="MobiDB-lite"/>
    </source>
</evidence>
<organism evidence="4 5">
    <name type="scientific">Blastomonas marina</name>
    <dbReference type="NCBI Taxonomy" id="1867408"/>
    <lineage>
        <taxon>Bacteria</taxon>
        <taxon>Pseudomonadati</taxon>
        <taxon>Pseudomonadota</taxon>
        <taxon>Alphaproteobacteria</taxon>
        <taxon>Sphingomonadales</taxon>
        <taxon>Sphingomonadaceae</taxon>
        <taxon>Blastomonas</taxon>
    </lineage>
</organism>
<gene>
    <name evidence="4" type="ORF">GCM10010923_03400</name>
</gene>
<name>A0ABQ1F420_9SPHN</name>
<dbReference type="EMBL" id="BMID01000001">
    <property type="protein sequence ID" value="GFZ98539.1"/>
    <property type="molecule type" value="Genomic_DNA"/>
</dbReference>